<dbReference type="InterPro" id="IPR036866">
    <property type="entry name" value="RibonucZ/Hydroxyglut_hydro"/>
</dbReference>
<dbReference type="SUPFAM" id="SSF56281">
    <property type="entry name" value="Metallo-hydrolase/oxidoreductase"/>
    <property type="match status" value="1"/>
</dbReference>
<name>A0A3M0I0J6_9ACTN</name>
<dbReference type="OrthoDB" id="2971563at2"/>
<protein>
    <recommendedName>
        <fullName evidence="1">Metallo-beta-lactamase domain-containing protein</fullName>
    </recommendedName>
</protein>
<evidence type="ECO:0000313" key="3">
    <source>
        <dbReference type="Proteomes" id="UP000270471"/>
    </source>
</evidence>
<dbReference type="EMBL" id="PENI01000018">
    <property type="protein sequence ID" value="RMB83161.1"/>
    <property type="molecule type" value="Genomic_DNA"/>
</dbReference>
<dbReference type="Gene3D" id="3.60.15.10">
    <property type="entry name" value="Ribonuclease Z/Hydroxyacylglutathione hydrolase-like"/>
    <property type="match status" value="1"/>
</dbReference>
<feature type="domain" description="Metallo-beta-lactamase" evidence="1">
    <location>
        <begin position="19"/>
        <end position="73"/>
    </location>
</feature>
<evidence type="ECO:0000259" key="1">
    <source>
        <dbReference type="Pfam" id="PF00753"/>
    </source>
</evidence>
<organism evidence="2 3">
    <name type="scientific">Streptomyces shenzhenensis</name>
    <dbReference type="NCBI Taxonomy" id="943815"/>
    <lineage>
        <taxon>Bacteria</taxon>
        <taxon>Bacillati</taxon>
        <taxon>Actinomycetota</taxon>
        <taxon>Actinomycetes</taxon>
        <taxon>Kitasatosporales</taxon>
        <taxon>Streptomycetaceae</taxon>
        <taxon>Streptomyces</taxon>
    </lineage>
</organism>
<dbReference type="Proteomes" id="UP000270471">
    <property type="component" value="Unassembled WGS sequence"/>
</dbReference>
<evidence type="ECO:0000313" key="2">
    <source>
        <dbReference type="EMBL" id="RMB83161.1"/>
    </source>
</evidence>
<dbReference type="Pfam" id="PF00753">
    <property type="entry name" value="Lactamase_B"/>
    <property type="match status" value="1"/>
</dbReference>
<proteinExistence type="predicted"/>
<dbReference type="InterPro" id="IPR001279">
    <property type="entry name" value="Metallo-B-lactamas"/>
</dbReference>
<sequence>MDVMALPPRLHLLRFPVGQAYLWSDSDTATLVDAGTIADALTALGRAPPSVRRIVLTHFHEDHTGGAGEFAAPRVAGLDAEVACLGHGDPVTARASAVLREAADRHGVRR</sequence>
<dbReference type="AlphaFoldDB" id="A0A3M0I0J6"/>
<keyword evidence="3" id="KW-1185">Reference proteome</keyword>
<accession>A0A3M0I0J6</accession>
<reference evidence="2 3" key="1">
    <citation type="submission" date="2017-11" db="EMBL/GenBank/DDBJ databases">
        <title>Draft genome of actinobacteria isolated from guarana (Paullinia cupana (Mart.) Ducke.</title>
        <authorList>
            <person name="Siqueira K.A."/>
            <person name="Liotti R.G."/>
            <person name="Mendes T.A.O."/>
            <person name="Soares M.A."/>
        </authorList>
    </citation>
    <scope>NUCLEOTIDE SEQUENCE [LARGE SCALE GENOMIC DNA]</scope>
    <source>
        <strain evidence="2 3">193</strain>
    </source>
</reference>
<comment type="caution">
    <text evidence="2">The sequence shown here is derived from an EMBL/GenBank/DDBJ whole genome shotgun (WGS) entry which is preliminary data.</text>
</comment>
<gene>
    <name evidence="2" type="ORF">CTZ28_26315</name>
</gene>